<evidence type="ECO:0000313" key="4">
    <source>
        <dbReference type="Proteomes" id="UP000062963"/>
    </source>
</evidence>
<keyword evidence="2" id="KW-1133">Transmembrane helix</keyword>
<protein>
    <submittedName>
        <fullName evidence="3">Uncharacterized protein</fullName>
    </submittedName>
</protein>
<dbReference type="STRING" id="273035.SKUN_001676"/>
<keyword evidence="2" id="KW-0472">Membrane</keyword>
<dbReference type="OrthoDB" id="400200at2"/>
<organism evidence="3 4">
    <name type="scientific">Spiroplasma kunkelii CR2-3x</name>
    <dbReference type="NCBI Taxonomy" id="273035"/>
    <lineage>
        <taxon>Bacteria</taxon>
        <taxon>Bacillati</taxon>
        <taxon>Mycoplasmatota</taxon>
        <taxon>Mollicutes</taxon>
        <taxon>Entomoplasmatales</taxon>
        <taxon>Spiroplasmataceae</taxon>
        <taxon>Spiroplasma</taxon>
    </lineage>
</organism>
<keyword evidence="4" id="KW-1185">Reference proteome</keyword>
<dbReference type="KEGG" id="skn:SKUN_001676"/>
<proteinExistence type="predicted"/>
<gene>
    <name evidence="3" type="ORF">SKUN_001676</name>
</gene>
<reference evidence="3 4" key="1">
    <citation type="journal article" date="2015" name="Genome Announc.">
        <title>Complete Genome Sequence of Spiroplasma kunkelii Strain CR2-3x, Causal Agent of Corn Stunt Disease in Zea mays L.</title>
        <authorList>
            <person name="Davis R.E."/>
            <person name="Shao J."/>
            <person name="Dally E.L."/>
            <person name="Zhao Y."/>
            <person name="Gasparich G.E."/>
            <person name="Gaynor B.J."/>
            <person name="Athey J.C."/>
            <person name="Harrison N.A."/>
            <person name="Donofrio N."/>
        </authorList>
    </citation>
    <scope>NUCLEOTIDE SEQUENCE [LARGE SCALE GENOMIC DNA]</scope>
    <source>
        <strain evidence="3 4">CR2-3x</strain>
    </source>
</reference>
<dbReference type="EMBL" id="CP010899">
    <property type="protein sequence ID" value="ALA98533.1"/>
    <property type="molecule type" value="Genomic_DNA"/>
</dbReference>
<dbReference type="Proteomes" id="UP000062963">
    <property type="component" value="Chromosome"/>
</dbReference>
<sequence>MKKNILSCLLTSLIGVSEPLIVKSSINDIFSITKQEQAISKNIKKSFNPTSPSFIKNINWNDDIYAETGGVWGGDYTEKVESSYYYVNILDYASSWNDFKNKYKQIKIDFEGYVDHNQAAKVDYNAYHYINLNQISSTAKATRLFYHYQGYTQNEEWGWADVRYQLENNQIKVDFLVYARAKNGWNSSNTWAKTWLKVNELIFNTSFSFNEMKSKLTSELNKEINYYSNIDNNPQSSHNWKQIKTQVDNKIKKALNDNNDTQGWIEFLNPNYQLEKSNNGYFIKTIINIHNNQSGNYEMWEFKTLLNFDSDYNIANAKNRIENELKHTIIYQSDTSTNILDESNWNAIKNILDNKIFSILGKNENITEWKKLIKPNYALITENNNYYLKTSFNIFNHLTEQWENWVFKTKLNFSLSAKYWKSKLQERILITPGKISDENGVTMINYIEEVINNGEGKENKYNKGIIKYHTTTFFQYIEPKENNNDPDYDIVKINGVNLNAVNGLYTYTFDDKEKVNKYEIEIIHRANPKIEGDVGGNFKLTILIETITPSLQLKLMGWGSKNIDYEKLTSEFIKDPSNENKTIKNLNYDQEVNKETGTKKQLIWIHHHSNTPFPLDPVDRDGNLIKSSNINDYDIGYLAEASAVGAGFENFYNNENIEKVIRYLSNENLETKFENGYQLEKNKTGDVNTSAGWFHFIIQQKRFNDLNGNTQTPFYQHKFIYVDKNKSSNYGYFLNSVDSKNANDFWNTIQGKHLKNYMINYKKWNSDNDLSKLTYEAVLSYWRDYVSDIRNHLAVNESINNFKSLNDLNISALKMNAKDMKTIRNKIENFVWKEINKLSLLATINKDYIIQIYKNSQWQKLTDDDLNQLITNQQEQTKEIMLKIKALNTSMLLIGETNQFKVINNLNYDENKVIDLSKIKYQNQEYNFKDKTKDYIFNNYIMEYIKQGFKINKLDEILKQDIDYQISLQGLNGQKININDNELQEFMKKIQENKYSELKITIYALDNSLKAVGNVSYKLINNPITENAPNKPNEIPSTEGIIPNAPNKPNGNNENNGNGENNNPNKPEKPNKLPDPNLNENNETGWKKFLQKPVNLFFMTFISCGIVGGFITWIILKNQFNKKIGGKKLKKIKAIKKAKKDKISVYFFIQIPLKRVLRVKLDMKSYFIIYK</sequence>
<feature type="transmembrane region" description="Helical" evidence="2">
    <location>
        <begin position="1096"/>
        <end position="1116"/>
    </location>
</feature>
<name>A0A0K2JJA9_SPIKU</name>
<evidence type="ECO:0000313" key="3">
    <source>
        <dbReference type="EMBL" id="ALA98533.1"/>
    </source>
</evidence>
<dbReference type="PATRIC" id="fig|273035.7.peg.2064"/>
<evidence type="ECO:0000256" key="1">
    <source>
        <dbReference type="SAM" id="MobiDB-lite"/>
    </source>
</evidence>
<keyword evidence="2" id="KW-0812">Transmembrane</keyword>
<dbReference type="AlphaFoldDB" id="A0A0K2JJA9"/>
<accession>A0A0K2JJA9</accession>
<evidence type="ECO:0000256" key="2">
    <source>
        <dbReference type="SAM" id="Phobius"/>
    </source>
</evidence>
<feature type="region of interest" description="Disordered" evidence="1">
    <location>
        <begin position="1023"/>
        <end position="1080"/>
    </location>
</feature>
<feature type="compositionally biased region" description="Low complexity" evidence="1">
    <location>
        <begin position="1043"/>
        <end position="1065"/>
    </location>
</feature>
<dbReference type="RefSeq" id="WP_053391534.1">
    <property type="nucleotide sequence ID" value="NZ_CP010899.1"/>
</dbReference>